<dbReference type="Pfam" id="PF08241">
    <property type="entry name" value="Methyltransf_11"/>
    <property type="match status" value="1"/>
</dbReference>
<keyword evidence="2" id="KW-0489">Methyltransferase</keyword>
<organism evidence="2">
    <name type="scientific">Paenibacillus ihbetae</name>
    <dbReference type="NCBI Taxonomy" id="1870820"/>
    <lineage>
        <taxon>Bacteria</taxon>
        <taxon>Bacillati</taxon>
        <taxon>Bacillota</taxon>
        <taxon>Bacilli</taxon>
        <taxon>Bacillales</taxon>
        <taxon>Paenibacillaceae</taxon>
        <taxon>Paenibacillus</taxon>
    </lineage>
</organism>
<accession>A0A1B2DYW7</accession>
<protein>
    <submittedName>
        <fullName evidence="2">Methyltransferase type 11</fullName>
    </submittedName>
</protein>
<dbReference type="EMBL" id="CP016809">
    <property type="protein sequence ID" value="ANY72889.1"/>
    <property type="molecule type" value="Genomic_DNA"/>
</dbReference>
<dbReference type="PANTHER" id="PTHR43861:SF1">
    <property type="entry name" value="TRANS-ACONITATE 2-METHYLTRANSFERASE"/>
    <property type="match status" value="1"/>
</dbReference>
<dbReference type="PANTHER" id="PTHR43861">
    <property type="entry name" value="TRANS-ACONITATE 2-METHYLTRANSFERASE-RELATED"/>
    <property type="match status" value="1"/>
</dbReference>
<dbReference type="Gene3D" id="3.40.50.150">
    <property type="entry name" value="Vaccinia Virus protein VP39"/>
    <property type="match status" value="1"/>
</dbReference>
<dbReference type="InterPro" id="IPR029063">
    <property type="entry name" value="SAM-dependent_MTases_sf"/>
</dbReference>
<dbReference type="GO" id="GO:0008757">
    <property type="term" value="F:S-adenosylmethionine-dependent methyltransferase activity"/>
    <property type="evidence" value="ECO:0007669"/>
    <property type="project" value="InterPro"/>
</dbReference>
<reference evidence="2" key="1">
    <citation type="submission" date="2016-08" db="EMBL/GenBank/DDBJ databases">
        <title>Complete Genome Seqeunce of Paenibacillus sp. nov. IHBB 9852 from high altitute lake of Indian trans-Himalayas.</title>
        <authorList>
            <person name="Kiran S."/>
            <person name="Swarnkar M.K."/>
            <person name="Rana A."/>
            <person name="Tewari R."/>
            <person name="Gulati A."/>
        </authorList>
    </citation>
    <scope>NUCLEOTIDE SEQUENCE [LARGE SCALE GENOMIC DNA]</scope>
    <source>
        <strain evidence="2">IHBB 9852</strain>
    </source>
</reference>
<dbReference type="AlphaFoldDB" id="A0A1B2DYW7"/>
<dbReference type="InterPro" id="IPR013216">
    <property type="entry name" value="Methyltransf_11"/>
</dbReference>
<dbReference type="KEGG" id="pib:BBD41_09970"/>
<dbReference type="CDD" id="cd02440">
    <property type="entry name" value="AdoMet_MTases"/>
    <property type="match status" value="1"/>
</dbReference>
<evidence type="ECO:0000259" key="1">
    <source>
        <dbReference type="Pfam" id="PF08241"/>
    </source>
</evidence>
<sequence>MPIDFHDETNKQTYATRNADESWISLIKDTVDVSNKRIADIGCGGGIYTKALIKMGASHVVGVDFSDEMLKGAANNCKNIQNVTFLKGDAYQSNLPANKIDIVLERALIHHLSDLHACFKEAYRILKDGGMLIVQDRTPADCLLPGDESHIRGYFFEKFPQLMDKEISRRYASGQVQQALESNGFRLAKTVSHWETRRVYNDFQELNKDLLLRTGRSILHDLTDEELQDLISFIEGKLNGSQPPIIEKDSWTVWFAIKEQPLVLNVSEPSA</sequence>
<proteinExistence type="predicted"/>
<gene>
    <name evidence="2" type="ORF">BBD41_09970</name>
</gene>
<dbReference type="GO" id="GO:0032259">
    <property type="term" value="P:methylation"/>
    <property type="evidence" value="ECO:0007669"/>
    <property type="project" value="UniProtKB-KW"/>
</dbReference>
<dbReference type="RefSeq" id="WP_099477497.1">
    <property type="nucleotide sequence ID" value="NZ_CP016809.1"/>
</dbReference>
<feature type="domain" description="Methyltransferase type 11" evidence="1">
    <location>
        <begin position="40"/>
        <end position="134"/>
    </location>
</feature>
<evidence type="ECO:0000313" key="2">
    <source>
        <dbReference type="EMBL" id="ANY72889.1"/>
    </source>
</evidence>
<dbReference type="SUPFAM" id="SSF53335">
    <property type="entry name" value="S-adenosyl-L-methionine-dependent methyltransferases"/>
    <property type="match status" value="1"/>
</dbReference>
<name>A0A1B2DYW7_9BACL</name>
<keyword evidence="2" id="KW-0808">Transferase</keyword>